<proteinExistence type="predicted"/>
<dbReference type="Proteomes" id="UP001184230">
    <property type="component" value="Unassembled WGS sequence"/>
</dbReference>
<evidence type="ECO:0000313" key="1">
    <source>
        <dbReference type="EMBL" id="MDR6539779.1"/>
    </source>
</evidence>
<organism evidence="1 2">
    <name type="scientific">Variovorax soli</name>
    <dbReference type="NCBI Taxonomy" id="376815"/>
    <lineage>
        <taxon>Bacteria</taxon>
        <taxon>Pseudomonadati</taxon>
        <taxon>Pseudomonadota</taxon>
        <taxon>Betaproteobacteria</taxon>
        <taxon>Burkholderiales</taxon>
        <taxon>Comamonadaceae</taxon>
        <taxon>Variovorax</taxon>
    </lineage>
</organism>
<evidence type="ECO:0000313" key="2">
    <source>
        <dbReference type="Proteomes" id="UP001184230"/>
    </source>
</evidence>
<accession>A0ABU1NMX5</accession>
<protein>
    <submittedName>
        <fullName evidence="1">Uncharacterized protein</fullName>
    </submittedName>
</protein>
<reference evidence="1 2" key="1">
    <citation type="submission" date="2023-07" db="EMBL/GenBank/DDBJ databases">
        <title>Sorghum-associated microbial communities from plants grown in Nebraska, USA.</title>
        <authorList>
            <person name="Schachtman D."/>
        </authorList>
    </citation>
    <scope>NUCLEOTIDE SEQUENCE [LARGE SCALE GENOMIC DNA]</scope>
    <source>
        <strain evidence="1 2">DS1781</strain>
    </source>
</reference>
<dbReference type="EMBL" id="JAVDRF010000026">
    <property type="protein sequence ID" value="MDR6539779.1"/>
    <property type="molecule type" value="Genomic_DNA"/>
</dbReference>
<keyword evidence="2" id="KW-1185">Reference proteome</keyword>
<dbReference type="RefSeq" id="WP_309907752.1">
    <property type="nucleotide sequence ID" value="NZ_JAVDRF010000026.1"/>
</dbReference>
<comment type="caution">
    <text evidence="1">The sequence shown here is derived from an EMBL/GenBank/DDBJ whole genome shotgun (WGS) entry which is preliminary data.</text>
</comment>
<sequence>MKLKLRTLVRPGNKDGLPVRIKTSTPWRLRTFKLIEKDGRSTEDLRGEDQYMPSQLCDDVTSEYVIQATFKAIEDVANGRIPQWQCTGNAWTVVLRPNGATFEHAIMDGAPGGEG</sequence>
<name>A0ABU1NMX5_9BURK</name>
<gene>
    <name evidence="1" type="ORF">J2739_005581</name>
</gene>